<evidence type="ECO:0000313" key="7">
    <source>
        <dbReference type="Proteomes" id="UP000316213"/>
    </source>
</evidence>
<comment type="subcellular location">
    <subcellularLocation>
        <location evidence="1">Cell envelope</location>
    </subcellularLocation>
</comment>
<dbReference type="Gene3D" id="1.10.287.470">
    <property type="entry name" value="Helix hairpin bin"/>
    <property type="match status" value="1"/>
</dbReference>
<name>A0A5C6A3Z3_9BACT</name>
<dbReference type="Gene3D" id="2.40.30.170">
    <property type="match status" value="1"/>
</dbReference>
<dbReference type="InterPro" id="IPR050465">
    <property type="entry name" value="UPF0194_transport"/>
</dbReference>
<protein>
    <submittedName>
        <fullName evidence="6">Multidrug resistance protein MdtN</fullName>
    </submittedName>
</protein>
<accession>A0A5C6A3Z3</accession>
<sequence length="342" mass="37220" precursor="true">MNAMGWSNRFLLAAMLTLGFLASTSTSAQTTGQDPPTRSSGDSVVARDVVVDFAGQVDVPARTSGPVAVLPVQRNQWVRSGDLLAQLDDSQTVIRRRAAALKEQAARLVIQDSVEIRYAETALAEAEAELDDGQAASERVSGAVARNQLRRMKLAVERAQLELARAEKERRQAEIDLQLRAADLAVIDHELAQLKCVAPIEGVVLEVHREPGEWVHAGEPLVTIADAAVLHLHSLVHADELDPARCVGLPVSVQWTKVDPSSGEDIEQSLRGKVLSVDPTRLSGNRFRLHAEVANRRNVTTNSPLEADGWQLSPGMDVTMTIHRGQAETAWRAERARSGSLR</sequence>
<feature type="signal peptide" evidence="4">
    <location>
        <begin position="1"/>
        <end position="28"/>
    </location>
</feature>
<proteinExistence type="predicted"/>
<dbReference type="PANTHER" id="PTHR32347">
    <property type="entry name" value="EFFLUX SYSTEM COMPONENT YKNX-RELATED"/>
    <property type="match status" value="1"/>
</dbReference>
<organism evidence="6 7">
    <name type="scientific">Neorhodopirellula pilleata</name>
    <dbReference type="NCBI Taxonomy" id="2714738"/>
    <lineage>
        <taxon>Bacteria</taxon>
        <taxon>Pseudomonadati</taxon>
        <taxon>Planctomycetota</taxon>
        <taxon>Planctomycetia</taxon>
        <taxon>Pirellulales</taxon>
        <taxon>Pirellulaceae</taxon>
        <taxon>Neorhodopirellula</taxon>
    </lineage>
</organism>
<dbReference type="Pfam" id="PF25917">
    <property type="entry name" value="BSH_RND"/>
    <property type="match status" value="1"/>
</dbReference>
<feature type="chain" id="PRO_5022818173" evidence="4">
    <location>
        <begin position="29"/>
        <end position="342"/>
    </location>
</feature>
<dbReference type="GO" id="GO:0030313">
    <property type="term" value="C:cell envelope"/>
    <property type="evidence" value="ECO:0007669"/>
    <property type="project" value="UniProtKB-SubCell"/>
</dbReference>
<evidence type="ECO:0000256" key="2">
    <source>
        <dbReference type="ARBA" id="ARBA00023054"/>
    </source>
</evidence>
<dbReference type="PANTHER" id="PTHR32347:SF23">
    <property type="entry name" value="BLL5650 PROTEIN"/>
    <property type="match status" value="1"/>
</dbReference>
<dbReference type="InterPro" id="IPR058625">
    <property type="entry name" value="MdtA-like_BSH"/>
</dbReference>
<keyword evidence="2 3" id="KW-0175">Coiled coil</keyword>
<dbReference type="Gene3D" id="2.40.50.100">
    <property type="match status" value="1"/>
</dbReference>
<comment type="caution">
    <text evidence="6">The sequence shown here is derived from an EMBL/GenBank/DDBJ whole genome shotgun (WGS) entry which is preliminary data.</text>
</comment>
<keyword evidence="4" id="KW-0732">Signal</keyword>
<evidence type="ECO:0000313" key="6">
    <source>
        <dbReference type="EMBL" id="TWT93143.1"/>
    </source>
</evidence>
<dbReference type="Proteomes" id="UP000316213">
    <property type="component" value="Unassembled WGS sequence"/>
</dbReference>
<dbReference type="SUPFAM" id="SSF111369">
    <property type="entry name" value="HlyD-like secretion proteins"/>
    <property type="match status" value="1"/>
</dbReference>
<dbReference type="AlphaFoldDB" id="A0A5C6A3Z3"/>
<evidence type="ECO:0000256" key="4">
    <source>
        <dbReference type="SAM" id="SignalP"/>
    </source>
</evidence>
<reference evidence="6 7" key="1">
    <citation type="submission" date="2019-02" db="EMBL/GenBank/DDBJ databases">
        <title>Deep-cultivation of Planctomycetes and their phenomic and genomic characterization uncovers novel biology.</title>
        <authorList>
            <person name="Wiegand S."/>
            <person name="Jogler M."/>
            <person name="Boedeker C."/>
            <person name="Pinto D."/>
            <person name="Vollmers J."/>
            <person name="Rivas-Marin E."/>
            <person name="Kohn T."/>
            <person name="Peeters S.H."/>
            <person name="Heuer A."/>
            <person name="Rast P."/>
            <person name="Oberbeckmann S."/>
            <person name="Bunk B."/>
            <person name="Jeske O."/>
            <person name="Meyerdierks A."/>
            <person name="Storesund J.E."/>
            <person name="Kallscheuer N."/>
            <person name="Luecker S."/>
            <person name="Lage O.M."/>
            <person name="Pohl T."/>
            <person name="Merkel B.J."/>
            <person name="Hornburger P."/>
            <person name="Mueller R.-W."/>
            <person name="Bruemmer F."/>
            <person name="Labrenz M."/>
            <person name="Spormann A.M."/>
            <person name="Op Den Camp H."/>
            <person name="Overmann J."/>
            <person name="Amann R."/>
            <person name="Jetten M.S.M."/>
            <person name="Mascher T."/>
            <person name="Medema M.H."/>
            <person name="Devos D.P."/>
            <person name="Kaster A.-K."/>
            <person name="Ovreas L."/>
            <person name="Rohde M."/>
            <person name="Galperin M.Y."/>
            <person name="Jogler C."/>
        </authorList>
    </citation>
    <scope>NUCLEOTIDE SEQUENCE [LARGE SCALE GENOMIC DNA]</scope>
    <source>
        <strain evidence="6 7">Pla100</strain>
    </source>
</reference>
<evidence type="ECO:0000259" key="5">
    <source>
        <dbReference type="Pfam" id="PF25917"/>
    </source>
</evidence>
<evidence type="ECO:0000256" key="1">
    <source>
        <dbReference type="ARBA" id="ARBA00004196"/>
    </source>
</evidence>
<gene>
    <name evidence="6" type="ORF">Pla100_44600</name>
</gene>
<evidence type="ECO:0000256" key="3">
    <source>
        <dbReference type="SAM" id="Coils"/>
    </source>
</evidence>
<keyword evidence="7" id="KW-1185">Reference proteome</keyword>
<feature type="domain" description="Multidrug resistance protein MdtA-like barrel-sandwich hybrid" evidence="5">
    <location>
        <begin position="56"/>
        <end position="223"/>
    </location>
</feature>
<dbReference type="RefSeq" id="WP_231603313.1">
    <property type="nucleotide sequence ID" value="NZ_SJPM01000010.1"/>
</dbReference>
<feature type="coiled-coil region" evidence="3">
    <location>
        <begin position="116"/>
        <end position="183"/>
    </location>
</feature>
<dbReference type="EMBL" id="SJPM01000010">
    <property type="protein sequence ID" value="TWT93143.1"/>
    <property type="molecule type" value="Genomic_DNA"/>
</dbReference>